<dbReference type="InterPro" id="IPR013083">
    <property type="entry name" value="Znf_RING/FYVE/PHD"/>
</dbReference>
<dbReference type="GO" id="GO:0003723">
    <property type="term" value="F:RNA binding"/>
    <property type="evidence" value="ECO:0007669"/>
    <property type="project" value="UniProtKB-KW"/>
</dbReference>
<comment type="caution">
    <text evidence="19">The sequence shown here is derived from an EMBL/GenBank/DDBJ whole genome shotgun (WGS) entry which is preliminary data.</text>
</comment>
<feature type="domain" description="RING-type" evidence="18">
    <location>
        <begin position="114"/>
        <end position="154"/>
    </location>
</feature>
<keyword evidence="9" id="KW-0833">Ubl conjugation pathway</keyword>
<dbReference type="Proteomes" id="UP000299084">
    <property type="component" value="Unassembled WGS sequence"/>
</dbReference>
<dbReference type="GO" id="GO:0061630">
    <property type="term" value="F:ubiquitin protein ligase activity"/>
    <property type="evidence" value="ECO:0007669"/>
    <property type="project" value="UniProtKB-EC"/>
</dbReference>
<evidence type="ECO:0000256" key="17">
    <source>
        <dbReference type="SAM" id="SignalP"/>
    </source>
</evidence>
<evidence type="ECO:0000256" key="14">
    <source>
        <dbReference type="ARBA" id="ARBA00071921"/>
    </source>
</evidence>
<evidence type="ECO:0000256" key="16">
    <source>
        <dbReference type="PROSITE-ProRule" id="PRU00175"/>
    </source>
</evidence>
<keyword evidence="5" id="KW-0963">Cytoplasm</keyword>
<dbReference type="SUPFAM" id="SSF57850">
    <property type="entry name" value="RING/U-box"/>
    <property type="match status" value="1"/>
</dbReference>
<reference evidence="19 20" key="1">
    <citation type="journal article" date="2019" name="Mol. Ecol. Resour.">
        <title>Improving Illumina assemblies with Hi-C and long reads: an example with the North African dromedary.</title>
        <authorList>
            <person name="Elbers J.P."/>
            <person name="Rogers M.F."/>
            <person name="Perelman P.L."/>
            <person name="Proskuryakova A.A."/>
            <person name="Serdyukova N.A."/>
            <person name="Johnson W.E."/>
            <person name="Horin P."/>
            <person name="Corander J."/>
            <person name="Murphy D."/>
            <person name="Burger P.A."/>
        </authorList>
    </citation>
    <scope>NUCLEOTIDE SEQUENCE [LARGE SCALE GENOMIC DNA]</scope>
    <source>
        <strain evidence="19">Drom800</strain>
        <tissue evidence="19">Blood</tissue>
    </source>
</reference>
<evidence type="ECO:0000256" key="7">
    <source>
        <dbReference type="ARBA" id="ARBA00022723"/>
    </source>
</evidence>
<comment type="subcellular location">
    <subcellularLocation>
        <location evidence="2">Cytoplasm</location>
    </subcellularLocation>
</comment>
<keyword evidence="6" id="KW-0808">Transferase</keyword>
<dbReference type="FunFam" id="3.30.40.10:FF:000308">
    <property type="entry name" value="E3 ubiquitin-protein ligase DZIP3 isoform X1"/>
    <property type="match status" value="1"/>
</dbReference>
<comment type="catalytic activity">
    <reaction evidence="1">
        <text>S-ubiquitinyl-[E2 ubiquitin-conjugating enzyme]-L-cysteine + [acceptor protein]-L-lysine = [E2 ubiquitin-conjugating enzyme]-L-cysteine + N(6)-ubiquitinyl-[acceptor protein]-L-lysine.</text>
        <dbReference type="EC" id="2.3.2.27"/>
    </reaction>
</comment>
<dbReference type="SMART" id="SM00184">
    <property type="entry name" value="RING"/>
    <property type="match status" value="1"/>
</dbReference>
<dbReference type="AlphaFoldDB" id="A0A5N4EL09"/>
<keyword evidence="7" id="KW-0479">Metal-binding</keyword>
<sequence>MRSYKILLKTLQYLNLLVAGIAWTVPAPVGEAVPPSTGLGSDLPMRNWEKITERLKTAFPQQTRKELTDFLRKLKDTHGKSLSGLTFDEIVNKISQFIDPKRSQDDEEEEEEPCVICHENLSPENLSVLPCAHKFHSQCIRPWLMQQGTCPTCRLHVLLPEEFPGHPSRQLPKI</sequence>
<organism evidence="19 20">
    <name type="scientific">Camelus dromedarius</name>
    <name type="common">Dromedary</name>
    <name type="synonym">Arabian camel</name>
    <dbReference type="NCBI Taxonomy" id="9838"/>
    <lineage>
        <taxon>Eukaryota</taxon>
        <taxon>Metazoa</taxon>
        <taxon>Chordata</taxon>
        <taxon>Craniata</taxon>
        <taxon>Vertebrata</taxon>
        <taxon>Euteleostomi</taxon>
        <taxon>Mammalia</taxon>
        <taxon>Eutheria</taxon>
        <taxon>Laurasiatheria</taxon>
        <taxon>Artiodactyla</taxon>
        <taxon>Tylopoda</taxon>
        <taxon>Camelidae</taxon>
        <taxon>Camelus</taxon>
    </lineage>
</organism>
<evidence type="ECO:0000256" key="5">
    <source>
        <dbReference type="ARBA" id="ARBA00022490"/>
    </source>
</evidence>
<evidence type="ECO:0000259" key="18">
    <source>
        <dbReference type="PROSITE" id="PS50089"/>
    </source>
</evidence>
<feature type="signal peptide" evidence="17">
    <location>
        <begin position="1"/>
        <end position="32"/>
    </location>
</feature>
<keyword evidence="12" id="KW-0175">Coiled coil</keyword>
<dbReference type="GO" id="GO:0000209">
    <property type="term" value="P:protein polyubiquitination"/>
    <property type="evidence" value="ECO:0007669"/>
    <property type="project" value="TreeGrafter"/>
</dbReference>
<evidence type="ECO:0000256" key="11">
    <source>
        <dbReference type="ARBA" id="ARBA00022884"/>
    </source>
</evidence>
<evidence type="ECO:0000256" key="6">
    <source>
        <dbReference type="ARBA" id="ARBA00022679"/>
    </source>
</evidence>
<dbReference type="PANTHER" id="PTHR15727:SF4">
    <property type="entry name" value="E3 UBIQUITIN-PROTEIN LIGASE DZIP3"/>
    <property type="match status" value="1"/>
</dbReference>
<name>A0A5N4EL09_CAMDR</name>
<evidence type="ECO:0000256" key="13">
    <source>
        <dbReference type="ARBA" id="ARBA00056312"/>
    </source>
</evidence>
<comment type="pathway">
    <text evidence="3">Protein modification; protein ubiquitination.</text>
</comment>
<evidence type="ECO:0000256" key="3">
    <source>
        <dbReference type="ARBA" id="ARBA00004906"/>
    </source>
</evidence>
<dbReference type="Gene3D" id="3.30.40.10">
    <property type="entry name" value="Zinc/RING finger domain, C3HC4 (zinc finger)"/>
    <property type="match status" value="1"/>
</dbReference>
<evidence type="ECO:0000256" key="12">
    <source>
        <dbReference type="ARBA" id="ARBA00023054"/>
    </source>
</evidence>
<protein>
    <recommendedName>
        <fullName evidence="14">E3 ubiquitin-protein ligase DZIP3</fullName>
        <ecNumber evidence="4">2.3.2.27</ecNumber>
    </recommendedName>
    <alternativeName>
        <fullName evidence="15">RING-type E3 ubiquitin transferase DZIP3</fullName>
    </alternativeName>
</protein>
<evidence type="ECO:0000256" key="1">
    <source>
        <dbReference type="ARBA" id="ARBA00000900"/>
    </source>
</evidence>
<keyword evidence="17" id="KW-0732">Signal</keyword>
<feature type="chain" id="PRO_5024349613" description="E3 ubiquitin-protein ligase DZIP3" evidence="17">
    <location>
        <begin position="33"/>
        <end position="174"/>
    </location>
</feature>
<comment type="function">
    <text evidence="13">E3 Ubiquitin ligase proteins mediate ubiquitination and subsequent proteasomal degradation of target proteins. E3 ubiquitin ligases accept ubiquitin from an E2 ubiquitin-conjugating enzyme in the form of a thioester and then directly transfers the ubiquitin to targeted substrates. Able to specifically bind RNA.</text>
</comment>
<keyword evidence="11" id="KW-0694">RNA-binding</keyword>
<dbReference type="GO" id="GO:0008270">
    <property type="term" value="F:zinc ion binding"/>
    <property type="evidence" value="ECO:0007669"/>
    <property type="project" value="UniProtKB-KW"/>
</dbReference>
<dbReference type="InterPro" id="IPR001841">
    <property type="entry name" value="Znf_RING"/>
</dbReference>
<dbReference type="PROSITE" id="PS50089">
    <property type="entry name" value="ZF_RING_2"/>
    <property type="match status" value="1"/>
</dbReference>
<dbReference type="PANTHER" id="PTHR15727">
    <property type="entry name" value="RING FINGER PROTEIN 214"/>
    <property type="match status" value="1"/>
</dbReference>
<evidence type="ECO:0000256" key="9">
    <source>
        <dbReference type="ARBA" id="ARBA00022786"/>
    </source>
</evidence>
<dbReference type="InterPro" id="IPR056870">
    <property type="entry name" value="TTC3/DZIP3/RBM44-like_helical"/>
</dbReference>
<evidence type="ECO:0000256" key="4">
    <source>
        <dbReference type="ARBA" id="ARBA00012483"/>
    </source>
</evidence>
<keyword evidence="20" id="KW-1185">Reference proteome</keyword>
<dbReference type="Pfam" id="PF13639">
    <property type="entry name" value="zf-RING_2"/>
    <property type="match status" value="1"/>
</dbReference>
<evidence type="ECO:0000256" key="2">
    <source>
        <dbReference type="ARBA" id="ARBA00004496"/>
    </source>
</evidence>
<dbReference type="EC" id="2.3.2.27" evidence="4"/>
<evidence type="ECO:0000256" key="15">
    <source>
        <dbReference type="ARBA" id="ARBA00078162"/>
    </source>
</evidence>
<keyword evidence="10" id="KW-0862">Zinc</keyword>
<dbReference type="GO" id="GO:0005737">
    <property type="term" value="C:cytoplasm"/>
    <property type="evidence" value="ECO:0007669"/>
    <property type="project" value="UniProtKB-SubCell"/>
</dbReference>
<evidence type="ECO:0000313" key="20">
    <source>
        <dbReference type="Proteomes" id="UP000299084"/>
    </source>
</evidence>
<dbReference type="EMBL" id="JWIN03000001">
    <property type="protein sequence ID" value="KAB1284035.1"/>
    <property type="molecule type" value="Genomic_DNA"/>
</dbReference>
<dbReference type="GO" id="GO:0031593">
    <property type="term" value="F:polyubiquitin modification-dependent protein binding"/>
    <property type="evidence" value="ECO:0007669"/>
    <property type="project" value="TreeGrafter"/>
</dbReference>
<proteinExistence type="predicted"/>
<evidence type="ECO:0000256" key="10">
    <source>
        <dbReference type="ARBA" id="ARBA00022833"/>
    </source>
</evidence>
<dbReference type="Pfam" id="PF24905">
    <property type="entry name" value="TTC3_9th"/>
    <property type="match status" value="1"/>
</dbReference>
<accession>A0A5N4EL09</accession>
<keyword evidence="8 16" id="KW-0863">Zinc-finger</keyword>
<evidence type="ECO:0000256" key="8">
    <source>
        <dbReference type="ARBA" id="ARBA00022771"/>
    </source>
</evidence>
<gene>
    <name evidence="19" type="ORF">Cadr_000000852</name>
</gene>
<evidence type="ECO:0000313" key="19">
    <source>
        <dbReference type="EMBL" id="KAB1284035.1"/>
    </source>
</evidence>